<dbReference type="InterPro" id="IPR008274">
    <property type="entry name" value="AldOxase/xan_DH_MoCoBD1"/>
</dbReference>
<dbReference type="InterPro" id="IPR012368">
    <property type="entry name" value="OxRdtase_Mopterin-bd_su_IorB"/>
</dbReference>
<dbReference type="PIRSF" id="PIRSF036389">
    <property type="entry name" value="IOR_B"/>
    <property type="match status" value="1"/>
</dbReference>
<dbReference type="InterPro" id="IPR052516">
    <property type="entry name" value="N-heterocyclic_Hydroxylase"/>
</dbReference>
<organism evidence="2">
    <name type="scientific">Solibacter usitatus (strain Ellin6076)</name>
    <dbReference type="NCBI Taxonomy" id="234267"/>
    <lineage>
        <taxon>Bacteria</taxon>
        <taxon>Pseudomonadati</taxon>
        <taxon>Acidobacteriota</taxon>
        <taxon>Terriglobia</taxon>
        <taxon>Bryobacterales</taxon>
        <taxon>Solibacteraceae</taxon>
        <taxon>Candidatus Solibacter</taxon>
    </lineage>
</organism>
<dbReference type="InterPro" id="IPR046867">
    <property type="entry name" value="AldOxase/xan_DH_MoCoBD2"/>
</dbReference>
<dbReference type="eggNOG" id="COG1529">
    <property type="taxonomic scope" value="Bacteria"/>
</dbReference>
<dbReference type="PROSITE" id="PS51318">
    <property type="entry name" value="TAT"/>
    <property type="match status" value="1"/>
</dbReference>
<dbReference type="Gene3D" id="3.30.365.10">
    <property type="entry name" value="Aldehyde oxidase/xanthine dehydrogenase, molybdopterin binding domain"/>
    <property type="match status" value="4"/>
</dbReference>
<dbReference type="Gene3D" id="3.90.1170.50">
    <property type="entry name" value="Aldehyde oxidase/xanthine dehydrogenase, a/b hammerhead"/>
    <property type="match status" value="1"/>
</dbReference>
<dbReference type="GO" id="GO:0016491">
    <property type="term" value="F:oxidoreductase activity"/>
    <property type="evidence" value="ECO:0007669"/>
    <property type="project" value="InterPro"/>
</dbReference>
<accession>Q01X56</accession>
<dbReference type="InterPro" id="IPR037165">
    <property type="entry name" value="AldOxase/xan_DH_Mopterin-bd_sf"/>
</dbReference>
<dbReference type="KEGG" id="sus:Acid_4800"/>
<dbReference type="PANTHER" id="PTHR47495">
    <property type="entry name" value="ALDEHYDE DEHYDROGENASE"/>
    <property type="match status" value="1"/>
</dbReference>
<dbReference type="InterPro" id="IPR000674">
    <property type="entry name" value="Ald_Oxase/Xan_DH_a/b"/>
</dbReference>
<evidence type="ECO:0000259" key="1">
    <source>
        <dbReference type="SMART" id="SM01008"/>
    </source>
</evidence>
<evidence type="ECO:0000313" key="2">
    <source>
        <dbReference type="EMBL" id="ABJ85759.1"/>
    </source>
</evidence>
<gene>
    <name evidence="2" type="ordered locus">Acid_4800</name>
</gene>
<dbReference type="HOGENOM" id="CLU_013917_0_0_0"/>
<dbReference type="Pfam" id="PF02738">
    <property type="entry name" value="MoCoBD_1"/>
    <property type="match status" value="1"/>
</dbReference>
<proteinExistence type="predicted"/>
<dbReference type="OrthoDB" id="9767994at2"/>
<dbReference type="SUPFAM" id="SSF56003">
    <property type="entry name" value="Molybdenum cofactor-binding domain"/>
    <property type="match status" value="2"/>
</dbReference>
<dbReference type="InParanoid" id="Q01X56"/>
<protein>
    <submittedName>
        <fullName evidence="2">Aldehyde oxidase and xanthine dehydrogenase, molybdopterin binding</fullName>
    </submittedName>
</protein>
<feature type="domain" description="Aldehyde oxidase/xanthine dehydrogenase a/b hammerhead" evidence="1">
    <location>
        <begin position="233"/>
        <end position="311"/>
    </location>
</feature>
<dbReference type="InterPro" id="IPR006311">
    <property type="entry name" value="TAT_signal"/>
</dbReference>
<reference evidence="2" key="1">
    <citation type="submission" date="2006-10" db="EMBL/GenBank/DDBJ databases">
        <title>Complete sequence of Solibacter usitatus Ellin6076.</title>
        <authorList>
            <consortium name="US DOE Joint Genome Institute"/>
            <person name="Copeland A."/>
            <person name="Lucas S."/>
            <person name="Lapidus A."/>
            <person name="Barry K."/>
            <person name="Detter J.C."/>
            <person name="Glavina del Rio T."/>
            <person name="Hammon N."/>
            <person name="Israni S."/>
            <person name="Dalin E."/>
            <person name="Tice H."/>
            <person name="Pitluck S."/>
            <person name="Thompson L.S."/>
            <person name="Brettin T."/>
            <person name="Bruce D."/>
            <person name="Han C."/>
            <person name="Tapia R."/>
            <person name="Gilna P."/>
            <person name="Schmutz J."/>
            <person name="Larimer F."/>
            <person name="Land M."/>
            <person name="Hauser L."/>
            <person name="Kyrpides N."/>
            <person name="Mikhailova N."/>
            <person name="Janssen P.H."/>
            <person name="Kuske C.R."/>
            <person name="Richardson P."/>
        </authorList>
    </citation>
    <scope>NUCLEOTIDE SEQUENCE</scope>
    <source>
        <strain evidence="2">Ellin6076</strain>
    </source>
</reference>
<dbReference type="PANTHER" id="PTHR47495:SF1">
    <property type="entry name" value="BLL3820 PROTEIN"/>
    <property type="match status" value="1"/>
</dbReference>
<dbReference type="STRING" id="234267.Acid_4800"/>
<name>Q01X56_SOLUE</name>
<dbReference type="SMART" id="SM01008">
    <property type="entry name" value="Ald_Xan_dh_C"/>
    <property type="match status" value="1"/>
</dbReference>
<sequence precursor="true">MSDPGGIPRHIEEILVTNRRGFLKSAGMLAVSFGAFGGAAPTVAAAQEPGPYPNPDFHQIDSWIVIHQDNTATFYVGKTDPGQGTGTGFRQLMCDELDIAFDRTTCIMGSTDITVDQVGSGGSTAMERDSWPMRRVAAEARRVLLEMASARLEVPVDQLAVSNAVITVKAEPAGSPTQRRVTYGELIGGKKFNVTLNGNNINAVAGSAKTKSVPELKYTGQSLQRDDIPAKVDGSLKWAVDVKLPGMVHARNVKPPFACAKLTAIDESSVKGMPGFIKVVSKGNYVAVVCEREEQAIRAARQLKTTWQKPATPPFPASEDLFDYMRTAPPVSPGRPAVTGDPGAAFSAAAKMVEAEYEVPFQGHTAFAPAHATADPSNGQMTVYSNDMKSYGMRRGVATFLGMPQDRVRVVWMQGPQGFGRTAAEDAGCEAAWIAREIGRPVRMQWMRDEETAWDTKSPAFLVKMRGALDAEGRLIAYDYNARSCDHNHLGYNEPDTVLIAQLMGSRRTTPAAGSSSLPSDMYAIPNRTMTGDVVGLPALWETPLRTGNLRDPNGPQATFAAESFVDEAAAAANTDPLEFRLKMLTSGTDEDAGFRRARSIAVLNAAAEKYGWNSRPSPKPLAKGDILTGRGIAYSFRGQTVVAQIAEVEVNRRTGHVWAKRLVCAHDSGLVVNPDSLRHAVECGTLHGLSRAIHEEVRFDTEKVTSLDWLSHPTLRHADTPERIDVVLVNGDPNPNRPDLPPYGAGEASLKPMLAAIANAIYDATGVRIRRVPFRDDRVLAALKAAGV</sequence>
<dbReference type="Pfam" id="PF20256">
    <property type="entry name" value="MoCoBD_2"/>
    <property type="match status" value="2"/>
</dbReference>
<dbReference type="AlphaFoldDB" id="Q01X56"/>
<dbReference type="EMBL" id="CP000473">
    <property type="protein sequence ID" value="ABJ85759.1"/>
    <property type="molecule type" value="Genomic_DNA"/>
</dbReference>